<proteinExistence type="predicted"/>
<feature type="compositionally biased region" description="Low complexity" evidence="1">
    <location>
        <begin position="128"/>
        <end position="142"/>
    </location>
</feature>
<feature type="compositionally biased region" description="Gly residues" evidence="1">
    <location>
        <begin position="164"/>
        <end position="176"/>
    </location>
</feature>
<feature type="region of interest" description="Disordered" evidence="1">
    <location>
        <begin position="1"/>
        <end position="33"/>
    </location>
</feature>
<evidence type="ECO:0000313" key="3">
    <source>
        <dbReference type="Proteomes" id="UP001605036"/>
    </source>
</evidence>
<gene>
    <name evidence="2" type="ORF">R1flu_025004</name>
</gene>
<dbReference type="Proteomes" id="UP001605036">
    <property type="component" value="Unassembled WGS sequence"/>
</dbReference>
<dbReference type="AlphaFoldDB" id="A0ABD1XWI9"/>
<keyword evidence="3" id="KW-1185">Reference proteome</keyword>
<feature type="region of interest" description="Disordered" evidence="1">
    <location>
        <begin position="120"/>
        <end position="176"/>
    </location>
</feature>
<organism evidence="2 3">
    <name type="scientific">Riccia fluitans</name>
    <dbReference type="NCBI Taxonomy" id="41844"/>
    <lineage>
        <taxon>Eukaryota</taxon>
        <taxon>Viridiplantae</taxon>
        <taxon>Streptophyta</taxon>
        <taxon>Embryophyta</taxon>
        <taxon>Marchantiophyta</taxon>
        <taxon>Marchantiopsida</taxon>
        <taxon>Marchantiidae</taxon>
        <taxon>Marchantiales</taxon>
        <taxon>Ricciaceae</taxon>
        <taxon>Riccia</taxon>
    </lineage>
</organism>
<evidence type="ECO:0000256" key="1">
    <source>
        <dbReference type="SAM" id="MobiDB-lite"/>
    </source>
</evidence>
<comment type="caution">
    <text evidence="2">The sequence shown here is derived from an EMBL/GenBank/DDBJ whole genome shotgun (WGS) entry which is preliminary data.</text>
</comment>
<reference evidence="2 3" key="1">
    <citation type="submission" date="2024-09" db="EMBL/GenBank/DDBJ databases">
        <title>Chromosome-scale assembly of Riccia fluitans.</title>
        <authorList>
            <person name="Paukszto L."/>
            <person name="Sawicki J."/>
            <person name="Karawczyk K."/>
            <person name="Piernik-Szablinska J."/>
            <person name="Szczecinska M."/>
            <person name="Mazdziarz M."/>
        </authorList>
    </citation>
    <scope>NUCLEOTIDE SEQUENCE [LARGE SCALE GENOMIC DNA]</scope>
    <source>
        <strain evidence="2">Rf_01</strain>
        <tissue evidence="2">Aerial parts of the thallus</tissue>
    </source>
</reference>
<evidence type="ECO:0000313" key="2">
    <source>
        <dbReference type="EMBL" id="KAL2613312.1"/>
    </source>
</evidence>
<protein>
    <submittedName>
        <fullName evidence="2">Uncharacterized protein</fullName>
    </submittedName>
</protein>
<dbReference type="EMBL" id="JBHFFA010000007">
    <property type="protein sequence ID" value="KAL2613312.1"/>
    <property type="molecule type" value="Genomic_DNA"/>
</dbReference>
<name>A0ABD1XWI9_9MARC</name>
<accession>A0ABD1XWI9</accession>
<sequence>MPVLRAGSIGSGIGDSREPPRQPADPVASEEVGKGDAILAWSSRYVAQPSPRGYQRGPSTVYRPLIITLLRVSHARTDVVVYEVQPRLGHDPDVATPGYSTWCGRVYYTPSPRGGLPYGLMAEPTDDSGGSPPRGIPSGAGSLEVAGSASGHGGFDLHTDAEGTGPGGTRHATGGR</sequence>